<keyword evidence="1" id="KW-1133">Transmembrane helix</keyword>
<feature type="transmembrane region" description="Helical" evidence="1">
    <location>
        <begin position="20"/>
        <end position="39"/>
    </location>
</feature>
<keyword evidence="1" id="KW-0472">Membrane</keyword>
<dbReference type="EMBL" id="JYDC01000069">
    <property type="protein sequence ID" value="KZL38288.1"/>
    <property type="molecule type" value="Genomic_DNA"/>
</dbReference>
<feature type="transmembrane region" description="Helical" evidence="1">
    <location>
        <begin position="214"/>
        <end position="243"/>
    </location>
</feature>
<keyword evidence="1" id="KW-0812">Transmembrane</keyword>
<proteinExistence type="predicted"/>
<feature type="transmembrane region" description="Helical" evidence="1">
    <location>
        <begin position="45"/>
        <end position="68"/>
    </location>
</feature>
<evidence type="ECO:0000313" key="3">
    <source>
        <dbReference type="Proteomes" id="UP000076480"/>
    </source>
</evidence>
<keyword evidence="3" id="KW-1185">Reference proteome</keyword>
<dbReference type="Proteomes" id="UP000076480">
    <property type="component" value="Unassembled WGS sequence"/>
</dbReference>
<dbReference type="AlphaFoldDB" id="A0A166GCA4"/>
<evidence type="ECO:0000256" key="1">
    <source>
        <dbReference type="SAM" id="Phobius"/>
    </source>
</evidence>
<reference evidence="2 3" key="1">
    <citation type="submission" date="2015-02" db="EMBL/GenBank/DDBJ databases">
        <title>Draft genome sequence of Lactobacillus collinoides CUPV2371 isolated from a natural cider, the first genome sequence of a strain of this species.</title>
        <authorList>
            <person name="Puertas A.I."/>
            <person name="Spano G."/>
            <person name="Capozzi V."/>
            <person name="Lamontanara A."/>
            <person name="Orru L."/>
            <person name="Duenas M.T."/>
        </authorList>
    </citation>
    <scope>NUCLEOTIDE SEQUENCE [LARGE SCALE GENOMIC DNA]</scope>
    <source>
        <strain evidence="2 3">237</strain>
    </source>
</reference>
<organism evidence="2 3">
    <name type="scientific">Secundilactobacillus collinoides</name>
    <name type="common">Lactobacillus collinoides</name>
    <dbReference type="NCBI Taxonomy" id="33960"/>
    <lineage>
        <taxon>Bacteria</taxon>
        <taxon>Bacillati</taxon>
        <taxon>Bacillota</taxon>
        <taxon>Bacilli</taxon>
        <taxon>Lactobacillales</taxon>
        <taxon>Lactobacillaceae</taxon>
        <taxon>Secundilactobacillus</taxon>
    </lineage>
</organism>
<gene>
    <name evidence="2" type="ORF">TY91_12160</name>
</gene>
<feature type="transmembrane region" description="Helical" evidence="1">
    <location>
        <begin position="140"/>
        <end position="166"/>
    </location>
</feature>
<name>A0A166GCA4_SECCO</name>
<dbReference type="OrthoDB" id="2248033at2"/>
<dbReference type="RefSeq" id="WP_054761693.1">
    <property type="nucleotide sequence ID" value="NZ_JYDC01000069.1"/>
</dbReference>
<sequence length="255" mass="28677">MTSFGRLLVTLWQEKNRTMYQMTGFGLIALVVFTIYGLFNGGSLSIMSHISMVVFMLLTIVLFILLARDQEHVWTSNKYRLIPVSDTKLYLANVLATVLTFVYFYILELVIMVICGISEISSLTNIGNGYWPQLLSGQLLMLAFLLFGWVFISTIHFVIVSVSAFLPAFRQRLIRVVLAIVIFIVVLNIVNWLQKLMSQILSNMFSSSLLGVSASTQLTTALLLGTLYFVISTVVLSALNVYLMKRWVETSTKAA</sequence>
<feature type="transmembrane region" description="Helical" evidence="1">
    <location>
        <begin position="89"/>
        <end position="120"/>
    </location>
</feature>
<dbReference type="PATRIC" id="fig|33960.6.peg.3083"/>
<protein>
    <submittedName>
        <fullName evidence="2">Uncharacterized protein</fullName>
    </submittedName>
</protein>
<feature type="transmembrane region" description="Helical" evidence="1">
    <location>
        <begin position="173"/>
        <end position="194"/>
    </location>
</feature>
<evidence type="ECO:0000313" key="2">
    <source>
        <dbReference type="EMBL" id="KZL38288.1"/>
    </source>
</evidence>
<comment type="caution">
    <text evidence="2">The sequence shown here is derived from an EMBL/GenBank/DDBJ whole genome shotgun (WGS) entry which is preliminary data.</text>
</comment>
<accession>A0A166GCA4</accession>